<dbReference type="InterPro" id="IPR016181">
    <property type="entry name" value="Acyl_CoA_acyltransferase"/>
</dbReference>
<dbReference type="PANTHER" id="PTHR43072:SF23">
    <property type="entry name" value="UPF0039 PROTEIN C11D3.02C"/>
    <property type="match status" value="1"/>
</dbReference>
<keyword evidence="5" id="KW-1185">Reference proteome</keyword>
<keyword evidence="2" id="KW-0012">Acyltransferase</keyword>
<dbReference type="SUPFAM" id="SSF55729">
    <property type="entry name" value="Acyl-CoA N-acyltransferases (Nat)"/>
    <property type="match status" value="1"/>
</dbReference>
<dbReference type="EMBL" id="SNYI01000001">
    <property type="protein sequence ID" value="TDQ32518.1"/>
    <property type="molecule type" value="Genomic_DNA"/>
</dbReference>
<dbReference type="GO" id="GO:0016747">
    <property type="term" value="F:acyltransferase activity, transferring groups other than amino-acyl groups"/>
    <property type="evidence" value="ECO:0007669"/>
    <property type="project" value="InterPro"/>
</dbReference>
<proteinExistence type="predicted"/>
<accession>A0A4R6TUA1</accession>
<dbReference type="OrthoDB" id="9799096at2"/>
<dbReference type="PROSITE" id="PS51186">
    <property type="entry name" value="GNAT"/>
    <property type="match status" value="1"/>
</dbReference>
<evidence type="ECO:0000256" key="2">
    <source>
        <dbReference type="ARBA" id="ARBA00023315"/>
    </source>
</evidence>
<dbReference type="PANTHER" id="PTHR43072">
    <property type="entry name" value="N-ACETYLTRANSFERASE"/>
    <property type="match status" value="1"/>
</dbReference>
<gene>
    <name evidence="4" type="ORF">CLV82_0347</name>
</gene>
<dbReference type="Pfam" id="PF13420">
    <property type="entry name" value="Acetyltransf_4"/>
    <property type="match status" value="1"/>
</dbReference>
<evidence type="ECO:0000313" key="4">
    <source>
        <dbReference type="EMBL" id="TDQ32518.1"/>
    </source>
</evidence>
<organism evidence="4 5">
    <name type="scientific">Zeaxanthinibacter enoshimensis</name>
    <dbReference type="NCBI Taxonomy" id="392009"/>
    <lineage>
        <taxon>Bacteria</taxon>
        <taxon>Pseudomonadati</taxon>
        <taxon>Bacteroidota</taxon>
        <taxon>Flavobacteriia</taxon>
        <taxon>Flavobacteriales</taxon>
        <taxon>Flavobacteriaceae</taxon>
        <taxon>Zeaxanthinibacter</taxon>
    </lineage>
</organism>
<dbReference type="Proteomes" id="UP000295468">
    <property type="component" value="Unassembled WGS sequence"/>
</dbReference>
<dbReference type="CDD" id="cd04301">
    <property type="entry name" value="NAT_SF"/>
    <property type="match status" value="1"/>
</dbReference>
<name>A0A4R6TUA1_9FLAO</name>
<dbReference type="InterPro" id="IPR000182">
    <property type="entry name" value="GNAT_dom"/>
</dbReference>
<feature type="domain" description="N-acetyltransferase" evidence="3">
    <location>
        <begin position="1"/>
        <end position="154"/>
    </location>
</feature>
<sequence length="163" mass="18298">MELRSMKAGDWEEVAEIYGQGIATGIATFETAVPAYETWDKKHLAFCRIIAEIDQEIQGWAALSPVSSRCVYEGVAEVSVYVRNTARGKGIGRKLLAELVRASEEHGIWTLQSGIFQQNKASIHVHEELGFRLVGRREKVAKLKGTWYDNLVFEKRSTKVGID</sequence>
<keyword evidence="1 4" id="KW-0808">Transferase</keyword>
<evidence type="ECO:0000313" key="5">
    <source>
        <dbReference type="Proteomes" id="UP000295468"/>
    </source>
</evidence>
<evidence type="ECO:0000256" key="1">
    <source>
        <dbReference type="ARBA" id="ARBA00022679"/>
    </source>
</evidence>
<dbReference type="Gene3D" id="3.40.630.30">
    <property type="match status" value="1"/>
</dbReference>
<reference evidence="4 5" key="1">
    <citation type="submission" date="2019-03" db="EMBL/GenBank/DDBJ databases">
        <title>Genomic Encyclopedia of Archaeal and Bacterial Type Strains, Phase II (KMG-II): from individual species to whole genera.</title>
        <authorList>
            <person name="Goeker M."/>
        </authorList>
    </citation>
    <scope>NUCLEOTIDE SEQUENCE [LARGE SCALE GENOMIC DNA]</scope>
    <source>
        <strain evidence="4 5">DSM 18435</strain>
    </source>
</reference>
<comment type="caution">
    <text evidence="4">The sequence shown here is derived from an EMBL/GenBank/DDBJ whole genome shotgun (WGS) entry which is preliminary data.</text>
</comment>
<dbReference type="RefSeq" id="WP_133642571.1">
    <property type="nucleotide sequence ID" value="NZ_SNYI01000001.1"/>
</dbReference>
<protein>
    <submittedName>
        <fullName evidence="4">Phosphinothricin acetyltransferase</fullName>
    </submittedName>
</protein>
<dbReference type="AlphaFoldDB" id="A0A4R6TUA1"/>
<evidence type="ECO:0000259" key="3">
    <source>
        <dbReference type="PROSITE" id="PS51186"/>
    </source>
</evidence>